<name>I9J7Q2_PHOVU</name>
<evidence type="ECO:0000313" key="1">
    <source>
        <dbReference type="EMBL" id="EIY82549.1"/>
    </source>
</evidence>
<dbReference type="EMBL" id="AGXZ01000005">
    <property type="protein sequence ID" value="EIY82549.1"/>
    <property type="molecule type" value="Genomic_DNA"/>
</dbReference>
<accession>I9J7Q2</accession>
<protein>
    <submittedName>
        <fullName evidence="1">Uncharacterized protein</fullName>
    </submittedName>
</protein>
<dbReference type="InterPro" id="IPR045607">
    <property type="entry name" value="DUF6452"/>
</dbReference>
<reference evidence="1 2" key="1">
    <citation type="submission" date="2012-02" db="EMBL/GenBank/DDBJ databases">
        <title>The Genome Sequence of Bacteroides vulgatus CL09T03C04.</title>
        <authorList>
            <consortium name="The Broad Institute Genome Sequencing Platform"/>
            <person name="Earl A."/>
            <person name="Ward D."/>
            <person name="Feldgarden M."/>
            <person name="Gevers D."/>
            <person name="Zitomersky N.L."/>
            <person name="Coyne M.J."/>
            <person name="Comstock L.E."/>
            <person name="Young S.K."/>
            <person name="Zeng Q."/>
            <person name="Gargeya S."/>
            <person name="Fitzgerald M."/>
            <person name="Haas B."/>
            <person name="Abouelleil A."/>
            <person name="Alvarado L."/>
            <person name="Arachchi H.M."/>
            <person name="Berlin A."/>
            <person name="Chapman S.B."/>
            <person name="Gearin G."/>
            <person name="Goldberg J."/>
            <person name="Griggs A."/>
            <person name="Gujja S."/>
            <person name="Hansen M."/>
            <person name="Heiman D."/>
            <person name="Howarth C."/>
            <person name="Larimer J."/>
            <person name="Lui A."/>
            <person name="MacDonald P.J.P."/>
            <person name="McCowen C."/>
            <person name="Montmayeur A."/>
            <person name="Murphy C."/>
            <person name="Neiman D."/>
            <person name="Pearson M."/>
            <person name="Priest M."/>
            <person name="Roberts A."/>
            <person name="Saif S."/>
            <person name="Shea T."/>
            <person name="Sisk P."/>
            <person name="Stolte C."/>
            <person name="Sykes S."/>
            <person name="Wortman J."/>
            <person name="Nusbaum C."/>
            <person name="Birren B."/>
        </authorList>
    </citation>
    <scope>NUCLEOTIDE SEQUENCE [LARGE SCALE GENOMIC DNA]</scope>
    <source>
        <strain evidence="1 2">CL09T03C04</strain>
    </source>
</reference>
<gene>
    <name evidence="1" type="ORF">HMPREF1058_00441</name>
</gene>
<keyword evidence="2" id="KW-1185">Reference proteome</keyword>
<dbReference type="AlphaFoldDB" id="I9J7Q2"/>
<dbReference type="Pfam" id="PF20050">
    <property type="entry name" value="DUF6452"/>
    <property type="match status" value="1"/>
</dbReference>
<dbReference type="HOGENOM" id="CLU_1479260_0_0_10"/>
<proteinExistence type="predicted"/>
<dbReference type="PATRIC" id="fig|997891.3.peg.463"/>
<sequence>MQSCGESDCPLTTNSFAHFDFLDAETHQAVKFSPAFDVTGFITTDVIVRDTLEDGTIKETVVKDSLMNDTIFNKAESSMSLPLSYTSKTTYVLHYTEKMRDTITLIHQNIPYLQNIECGTMMFYKVEDIKYTTYNLKSIEIVNSDINNEEKKNFNIYYVVNATE</sequence>
<comment type="caution">
    <text evidence="1">The sequence shown here is derived from an EMBL/GenBank/DDBJ whole genome shotgun (WGS) entry which is preliminary data.</text>
</comment>
<evidence type="ECO:0000313" key="2">
    <source>
        <dbReference type="Proteomes" id="UP000004219"/>
    </source>
</evidence>
<organism evidence="1 2">
    <name type="scientific">Phocaeicola vulgatus CL09T03C04</name>
    <dbReference type="NCBI Taxonomy" id="997891"/>
    <lineage>
        <taxon>Bacteria</taxon>
        <taxon>Pseudomonadati</taxon>
        <taxon>Bacteroidota</taxon>
        <taxon>Bacteroidia</taxon>
        <taxon>Bacteroidales</taxon>
        <taxon>Bacteroidaceae</taxon>
        <taxon>Phocaeicola</taxon>
    </lineage>
</organism>
<dbReference type="Proteomes" id="UP000004219">
    <property type="component" value="Unassembled WGS sequence"/>
</dbReference>